<evidence type="ECO:0000313" key="3">
    <source>
        <dbReference type="Proteomes" id="UP000245609"/>
    </source>
</evidence>
<sequence length="71" mass="7867">SPTTDTSKKVVYNTIYYTPLPPPPPRTCTGCRSILPTTETFRKNTFYTKSSPKSLLPTSTSTTTIKPSYFG</sequence>
<name>A0A2T9Z7Q7_9FUNG</name>
<evidence type="ECO:0000313" key="2">
    <source>
        <dbReference type="EMBL" id="PVV00624.1"/>
    </source>
</evidence>
<comment type="caution">
    <text evidence="2">The sequence shown here is derived from an EMBL/GenBank/DDBJ whole genome shotgun (WGS) entry which is preliminary data.</text>
</comment>
<dbReference type="AlphaFoldDB" id="A0A2T9Z7Q7"/>
<feature type="non-terminal residue" evidence="2">
    <location>
        <position position="71"/>
    </location>
</feature>
<evidence type="ECO:0000256" key="1">
    <source>
        <dbReference type="SAM" id="MobiDB-lite"/>
    </source>
</evidence>
<accession>A0A2T9Z7Q7</accession>
<feature type="non-terminal residue" evidence="2">
    <location>
        <position position="1"/>
    </location>
</feature>
<dbReference type="EMBL" id="MBFS01001816">
    <property type="protein sequence ID" value="PVV00624.1"/>
    <property type="molecule type" value="Genomic_DNA"/>
</dbReference>
<keyword evidence="3" id="KW-1185">Reference proteome</keyword>
<reference evidence="2 3" key="1">
    <citation type="journal article" date="2018" name="MBio">
        <title>Comparative Genomics Reveals the Core Gene Toolbox for the Fungus-Insect Symbiosis.</title>
        <authorList>
            <person name="Wang Y."/>
            <person name="Stata M."/>
            <person name="Wang W."/>
            <person name="Stajich J.E."/>
            <person name="White M.M."/>
            <person name="Moncalvo J.M."/>
        </authorList>
    </citation>
    <scope>NUCLEOTIDE SEQUENCE [LARGE SCALE GENOMIC DNA]</scope>
    <source>
        <strain evidence="2 3">SC-DP-2</strain>
    </source>
</reference>
<dbReference type="Proteomes" id="UP000245609">
    <property type="component" value="Unassembled WGS sequence"/>
</dbReference>
<organism evidence="2 3">
    <name type="scientific">Smittium megazygosporum</name>
    <dbReference type="NCBI Taxonomy" id="133381"/>
    <lineage>
        <taxon>Eukaryota</taxon>
        <taxon>Fungi</taxon>
        <taxon>Fungi incertae sedis</taxon>
        <taxon>Zoopagomycota</taxon>
        <taxon>Kickxellomycotina</taxon>
        <taxon>Harpellomycetes</taxon>
        <taxon>Harpellales</taxon>
        <taxon>Legeriomycetaceae</taxon>
        <taxon>Smittium</taxon>
    </lineage>
</organism>
<feature type="region of interest" description="Disordered" evidence="1">
    <location>
        <begin position="52"/>
        <end position="71"/>
    </location>
</feature>
<protein>
    <submittedName>
        <fullName evidence="2">Uncharacterized protein</fullName>
    </submittedName>
</protein>
<gene>
    <name evidence="2" type="ORF">BB560_004989</name>
</gene>
<proteinExistence type="predicted"/>